<name>A0ABV2TL85_9RHOO</name>
<dbReference type="InterPro" id="IPR003807">
    <property type="entry name" value="DUF202"/>
</dbReference>
<dbReference type="RefSeq" id="WP_354601141.1">
    <property type="nucleotide sequence ID" value="NZ_JBEWZI010000010.1"/>
</dbReference>
<dbReference type="Proteomes" id="UP001549691">
    <property type="component" value="Unassembled WGS sequence"/>
</dbReference>
<evidence type="ECO:0000256" key="4">
    <source>
        <dbReference type="ARBA" id="ARBA00023136"/>
    </source>
</evidence>
<keyword evidence="8" id="KW-1185">Reference proteome</keyword>
<keyword evidence="2 5" id="KW-0812">Transmembrane</keyword>
<keyword evidence="4 5" id="KW-0472">Membrane</keyword>
<feature type="domain" description="DUF202" evidence="6">
    <location>
        <begin position="24"/>
        <end position="86"/>
    </location>
</feature>
<evidence type="ECO:0000256" key="2">
    <source>
        <dbReference type="ARBA" id="ARBA00022692"/>
    </source>
</evidence>
<comment type="caution">
    <text evidence="7">The sequence shown here is derived from an EMBL/GenBank/DDBJ whole genome shotgun (WGS) entry which is preliminary data.</text>
</comment>
<evidence type="ECO:0000313" key="8">
    <source>
        <dbReference type="Proteomes" id="UP001549691"/>
    </source>
</evidence>
<comment type="subcellular location">
    <subcellularLocation>
        <location evidence="1">Endomembrane system</location>
        <topology evidence="1">Multi-pass membrane protein</topology>
    </subcellularLocation>
</comment>
<proteinExistence type="predicted"/>
<keyword evidence="3 5" id="KW-1133">Transmembrane helix</keyword>
<evidence type="ECO:0000256" key="1">
    <source>
        <dbReference type="ARBA" id="ARBA00004127"/>
    </source>
</evidence>
<reference evidence="7 8" key="1">
    <citation type="submission" date="2024-07" db="EMBL/GenBank/DDBJ databases">
        <title>Uliginosibacterium flavum JJ3220;KACC:17644.</title>
        <authorList>
            <person name="Kim M.K."/>
        </authorList>
    </citation>
    <scope>NUCLEOTIDE SEQUENCE [LARGE SCALE GENOMIC DNA]</scope>
    <source>
        <strain evidence="7 8">KACC:17644</strain>
    </source>
</reference>
<evidence type="ECO:0000313" key="7">
    <source>
        <dbReference type="EMBL" id="MET7014681.1"/>
    </source>
</evidence>
<organism evidence="7 8">
    <name type="scientific">Uliginosibacterium flavum</name>
    <dbReference type="NCBI Taxonomy" id="1396831"/>
    <lineage>
        <taxon>Bacteria</taxon>
        <taxon>Pseudomonadati</taxon>
        <taxon>Pseudomonadota</taxon>
        <taxon>Betaproteobacteria</taxon>
        <taxon>Rhodocyclales</taxon>
        <taxon>Zoogloeaceae</taxon>
        <taxon>Uliginosibacterium</taxon>
    </lineage>
</organism>
<gene>
    <name evidence="7" type="ORF">ABXR19_10820</name>
</gene>
<accession>A0ABV2TL85</accession>
<evidence type="ECO:0000256" key="3">
    <source>
        <dbReference type="ARBA" id="ARBA00022989"/>
    </source>
</evidence>
<evidence type="ECO:0000256" key="5">
    <source>
        <dbReference type="SAM" id="Phobius"/>
    </source>
</evidence>
<feature type="transmembrane region" description="Helical" evidence="5">
    <location>
        <begin position="33"/>
        <end position="54"/>
    </location>
</feature>
<evidence type="ECO:0000259" key="6">
    <source>
        <dbReference type="Pfam" id="PF02656"/>
    </source>
</evidence>
<protein>
    <submittedName>
        <fullName evidence="7">DUF202 domain-containing protein</fullName>
    </submittedName>
</protein>
<sequence>MADQPYARFQSEDLILRDELAIDRTLLANENTLLAYLRSALTLVIAGVTFIHFFAASWLLWLGVAFVPLGIGVGLFGGWRFWKMQKSICTVRSHNQARTS</sequence>
<feature type="transmembrane region" description="Helical" evidence="5">
    <location>
        <begin position="60"/>
        <end position="82"/>
    </location>
</feature>
<dbReference type="EMBL" id="JBEWZI010000010">
    <property type="protein sequence ID" value="MET7014681.1"/>
    <property type="molecule type" value="Genomic_DNA"/>
</dbReference>
<dbReference type="Pfam" id="PF02656">
    <property type="entry name" value="DUF202"/>
    <property type="match status" value="1"/>
</dbReference>